<keyword evidence="2" id="KW-1185">Reference proteome</keyword>
<gene>
    <name evidence="1" type="ORF">Vadar_030115</name>
</gene>
<comment type="caution">
    <text evidence="1">The sequence shown here is derived from an EMBL/GenBank/DDBJ whole genome shotgun (WGS) entry which is preliminary data.</text>
</comment>
<name>A0ACB7XU99_9ERIC</name>
<sequence>MDLVSRRYQIQIQQSQESLSPIKSPPNSILGGAPLHSSNSSFPILAVAIIGIFATAILLVSYYVFVIKCCLNWHRIDILSRFSLSRNRRSGDQLTVGLFSPRIQRRGLEESVIQSIPVVQFKREKNGELFRERSFGECAVCLNEFQETEKLRKMPICSHVFHVDCIDVWLQGNINCPLCRTSVSIPSQFPLSPNNPNRDNFAGRDEDYVVIELGDQNCGNQALLGVQERSVPPGLIQVRVSKPEQPEVSKERSNSGELTDRSISPFRRKFGPKIVHKKSKKFAHVSSMGDECIDTREKDEQFEIQPIRRSFSMDSANDRLLYLAVQEIIQQKGSGNEEISLGDGSGSSRIRKSMFSFGNGRGSSRSAVLPVDLEP</sequence>
<organism evidence="1 2">
    <name type="scientific">Vaccinium darrowii</name>
    <dbReference type="NCBI Taxonomy" id="229202"/>
    <lineage>
        <taxon>Eukaryota</taxon>
        <taxon>Viridiplantae</taxon>
        <taxon>Streptophyta</taxon>
        <taxon>Embryophyta</taxon>
        <taxon>Tracheophyta</taxon>
        <taxon>Spermatophyta</taxon>
        <taxon>Magnoliopsida</taxon>
        <taxon>eudicotyledons</taxon>
        <taxon>Gunneridae</taxon>
        <taxon>Pentapetalae</taxon>
        <taxon>asterids</taxon>
        <taxon>Ericales</taxon>
        <taxon>Ericaceae</taxon>
        <taxon>Vaccinioideae</taxon>
        <taxon>Vaccinieae</taxon>
        <taxon>Vaccinium</taxon>
    </lineage>
</organism>
<reference evidence="1 2" key="1">
    <citation type="journal article" date="2021" name="Hortic Res">
        <title>High-quality reference genome and annotation aids understanding of berry development for evergreen blueberry (Vaccinium darrowii).</title>
        <authorList>
            <person name="Yu J."/>
            <person name="Hulse-Kemp A.M."/>
            <person name="Babiker E."/>
            <person name="Staton M."/>
        </authorList>
    </citation>
    <scope>NUCLEOTIDE SEQUENCE [LARGE SCALE GENOMIC DNA]</scope>
    <source>
        <strain evidence="2">cv. NJ 8807/NJ 8810</strain>
        <tissue evidence="1">Young leaf</tissue>
    </source>
</reference>
<proteinExistence type="predicted"/>
<evidence type="ECO:0000313" key="2">
    <source>
        <dbReference type="Proteomes" id="UP000828048"/>
    </source>
</evidence>
<evidence type="ECO:0000313" key="1">
    <source>
        <dbReference type="EMBL" id="KAH7844633.1"/>
    </source>
</evidence>
<accession>A0ACB7XU99</accession>
<protein>
    <submittedName>
        <fullName evidence="1">Uncharacterized protein</fullName>
    </submittedName>
</protein>
<dbReference type="Proteomes" id="UP000828048">
    <property type="component" value="Chromosome 1"/>
</dbReference>
<dbReference type="EMBL" id="CM037151">
    <property type="protein sequence ID" value="KAH7844633.1"/>
    <property type="molecule type" value="Genomic_DNA"/>
</dbReference>